<dbReference type="PANTHER" id="PTHR35140:SF1">
    <property type="entry name" value="MITOTIC CHECK POINT PROTEIN BFA1"/>
    <property type="match status" value="1"/>
</dbReference>
<accession>Q6FVS4</accession>
<name>Q6FVS4_CANGA</name>
<feature type="region of interest" description="Disordered" evidence="1">
    <location>
        <begin position="378"/>
        <end position="406"/>
    </location>
</feature>
<dbReference type="GO" id="GO:0031578">
    <property type="term" value="P:mitotic spindle orientation checkpoint signaling"/>
    <property type="evidence" value="ECO:0007669"/>
    <property type="project" value="EnsemblFungi"/>
</dbReference>
<reference evidence="3 4" key="1">
    <citation type="journal article" date="2004" name="Nature">
        <title>Genome evolution in yeasts.</title>
        <authorList>
            <consortium name="Genolevures"/>
            <person name="Dujon B."/>
            <person name="Sherman D."/>
            <person name="Fischer G."/>
            <person name="Durrens P."/>
            <person name="Casaregola S."/>
            <person name="Lafontaine I."/>
            <person name="de Montigny J."/>
            <person name="Marck C."/>
            <person name="Neuveglise C."/>
            <person name="Talla E."/>
            <person name="Goffard N."/>
            <person name="Frangeul L."/>
            <person name="Aigle M."/>
            <person name="Anthouard V."/>
            <person name="Babour A."/>
            <person name="Barbe V."/>
            <person name="Barnay S."/>
            <person name="Blanchin S."/>
            <person name="Beckerich J.M."/>
            <person name="Beyne E."/>
            <person name="Bleykasten C."/>
            <person name="Boisrame A."/>
            <person name="Boyer J."/>
            <person name="Cattolico L."/>
            <person name="Confanioleri F."/>
            <person name="de Daruvar A."/>
            <person name="Despons L."/>
            <person name="Fabre E."/>
            <person name="Fairhead C."/>
            <person name="Ferry-Dumazet H."/>
            <person name="Groppi A."/>
            <person name="Hantraye F."/>
            <person name="Hennequin C."/>
            <person name="Jauniaux N."/>
            <person name="Joyet P."/>
            <person name="Kachouri R."/>
            <person name="Kerrest A."/>
            <person name="Koszul R."/>
            <person name="Lemaire M."/>
            <person name="Lesur I."/>
            <person name="Ma L."/>
            <person name="Muller H."/>
            <person name="Nicaud J.M."/>
            <person name="Nikolski M."/>
            <person name="Oztas S."/>
            <person name="Ozier-Kalogeropoulos O."/>
            <person name="Pellenz S."/>
            <person name="Potier S."/>
            <person name="Richard G.F."/>
            <person name="Straub M.L."/>
            <person name="Suleau A."/>
            <person name="Swennene D."/>
            <person name="Tekaia F."/>
            <person name="Wesolowski-Louvel M."/>
            <person name="Westhof E."/>
            <person name="Wirth B."/>
            <person name="Zeniou-Meyer M."/>
            <person name="Zivanovic I."/>
            <person name="Bolotin-Fukuhara M."/>
            <person name="Thierry A."/>
            <person name="Bouchier C."/>
            <person name="Caudron B."/>
            <person name="Scarpelli C."/>
            <person name="Gaillardin C."/>
            <person name="Weissenbach J."/>
            <person name="Wincker P."/>
            <person name="Souciet J.L."/>
        </authorList>
    </citation>
    <scope>NUCLEOTIDE SEQUENCE [LARGE SCALE GENOMIC DNA]</scope>
    <source>
        <strain evidence="4">ATCC 2001 / BCRC 20586 / JCM 3761 / NBRC 0622 / NRRL Y-65 / CBS 138</strain>
    </source>
</reference>
<dbReference type="VEuPathDB" id="FungiDB:CAGL0D06028g"/>
<organism evidence="3 4">
    <name type="scientific">Candida glabrata (strain ATCC 2001 / BCRC 20586 / JCM 3761 / NBRC 0622 / NRRL Y-65 / CBS 138)</name>
    <name type="common">Yeast</name>
    <name type="synonym">Nakaseomyces glabratus</name>
    <dbReference type="NCBI Taxonomy" id="284593"/>
    <lineage>
        <taxon>Eukaryota</taxon>
        <taxon>Fungi</taxon>
        <taxon>Dikarya</taxon>
        <taxon>Ascomycota</taxon>
        <taxon>Saccharomycotina</taxon>
        <taxon>Saccharomycetes</taxon>
        <taxon>Saccharomycetales</taxon>
        <taxon>Saccharomycetaceae</taxon>
        <taxon>Nakaseomyces</taxon>
    </lineage>
</organism>
<dbReference type="PANTHER" id="PTHR35140">
    <property type="entry name" value="MITOTIC CHECK POINT PROTEIN BFA1"/>
    <property type="match status" value="1"/>
</dbReference>
<dbReference type="AlphaFoldDB" id="Q6FVS4"/>
<dbReference type="Proteomes" id="UP000002428">
    <property type="component" value="Chromosome D"/>
</dbReference>
<evidence type="ECO:0000313" key="3">
    <source>
        <dbReference type="EMBL" id="CAG58581.1"/>
    </source>
</evidence>
<evidence type="ECO:0000313" key="2">
    <source>
        <dbReference type="CGD" id="CAL0128201"/>
    </source>
</evidence>
<dbReference type="InterPro" id="IPR034586">
    <property type="entry name" value="Bfa1/Byr4"/>
</dbReference>
<sequence>MSIRPANMMDYDLPETSFEDIDATFSRDVPTSSVRNTLDMQQSMPVEDRKVLQEIVQPTPSSITTSDTGTIFSGSRKQSWLNNLASDEDKSDGFEDGEEFLSDFQEFQNRKDDFDEAIKSHFNLQKRSCRGDYDLATDFERKVNINPNSQRRSLRQPRSMMDMHPLRSENSFNPHRLQNSISTNNLHRPNRLGSLHFKKSMPSLSSYNPVIEEEPRYWKKSWDIEEAEEDDDYFDEDFDEDGQETFDLDEKTLKNRVQSNIPTSKTPFKISPTQFDIIQQDDLLTPRLHKKQKELRYKHNLEAFKETSKARRRRHTAKSKIQTIKQQIDHNTPMKSGLMYYNPKKMAWEGNERVLDKFQDIISIDKRPLLIRNKSNISPNETLTYTGSDNNNVQDNGSNSTFSSTTNPRVVGKMMFDERNLRWVSVNNDEIDPFAEIEENIPEPILGKPKRSSPFLRSRSQLISSNNPEVSFTESDVPGNDKFAIGVKKRDRYASTSAAISKRAGDRADMERVYRLSSKELERLYHEENRWQRKVGGWFVLGDGDQQDRTMAQYDPSDKGNNFMYEIRKMVINSTKN</sequence>
<evidence type="ECO:0000313" key="4">
    <source>
        <dbReference type="Proteomes" id="UP000002428"/>
    </source>
</evidence>
<feature type="compositionally biased region" description="Low complexity" evidence="1">
    <location>
        <begin position="396"/>
        <end position="406"/>
    </location>
</feature>
<dbReference type="CGD" id="CAL0128201">
    <property type="gene designation" value="CAGL0D06028g"/>
</dbReference>
<evidence type="ECO:0000256" key="1">
    <source>
        <dbReference type="SAM" id="MobiDB-lite"/>
    </source>
</evidence>
<dbReference type="FunCoup" id="Q6FVS4">
    <property type="interactions" value="365"/>
</dbReference>
<dbReference type="GO" id="GO:0005092">
    <property type="term" value="F:GDP-dissociation inhibitor activity"/>
    <property type="evidence" value="ECO:0007669"/>
    <property type="project" value="EnsemblFungi"/>
</dbReference>
<dbReference type="InParanoid" id="Q6FVS4"/>
<dbReference type="EMBL" id="CR380950">
    <property type="protein sequence ID" value="CAG58581.1"/>
    <property type="molecule type" value="Genomic_DNA"/>
</dbReference>
<dbReference type="HOGENOM" id="CLU_037140_0_0_1"/>
<evidence type="ECO:0008006" key="5">
    <source>
        <dbReference type="Google" id="ProtNLM"/>
    </source>
</evidence>
<keyword evidence="4" id="KW-1185">Reference proteome</keyword>
<dbReference type="KEGG" id="cgr:2887228"/>
<dbReference type="STRING" id="284593.Q6FVS4"/>
<gene>
    <name evidence="2 3" type="ordered locus">CAGL0D06028g</name>
</gene>
<feature type="compositionally biased region" description="Polar residues" evidence="1">
    <location>
        <begin position="378"/>
        <end position="395"/>
    </location>
</feature>
<dbReference type="GO" id="GO:1990334">
    <property type="term" value="C:Bfa1-Bub2 complex"/>
    <property type="evidence" value="ECO:0007669"/>
    <property type="project" value="EnsemblFungi"/>
</dbReference>
<dbReference type="GO" id="GO:0044732">
    <property type="term" value="C:mitotic spindle pole body"/>
    <property type="evidence" value="ECO:0007669"/>
    <property type="project" value="TreeGrafter"/>
</dbReference>
<dbReference type="GO" id="GO:0005096">
    <property type="term" value="F:GTPase activator activity"/>
    <property type="evidence" value="ECO:0007669"/>
    <property type="project" value="EnsemblFungi"/>
</dbReference>
<dbReference type="OMA" id="QEIDHNT"/>
<dbReference type="eggNOG" id="ENOG502R6H5">
    <property type="taxonomic scope" value="Eukaryota"/>
</dbReference>
<protein>
    <recommendedName>
        <fullName evidence="5">Mitotic check point protein BFA1</fullName>
    </recommendedName>
</protein>
<proteinExistence type="predicted"/>